<dbReference type="KEGG" id="esg:EsVE80_23520"/>
<dbReference type="Proteomes" id="UP000502998">
    <property type="component" value="Chromosome"/>
</dbReference>
<evidence type="ECO:0000313" key="2">
    <source>
        <dbReference type="Proteomes" id="UP000502998"/>
    </source>
</evidence>
<sequence length="123" mass="13753">MPIKISDLTLPKEKLEKEYQVVSVSRWQKDGEILGWSYECILPKLRFEKMSVKIGSAEPVVTLDELEKNGIATVTFNNLSIKPWGRANGQFVSYGLSATADSAVLLTKQPTENPSNHSKESRN</sequence>
<evidence type="ECO:0000313" key="1">
    <source>
        <dbReference type="EMBL" id="BCA86829.1"/>
    </source>
</evidence>
<dbReference type="RefSeq" id="WP_173103908.1">
    <property type="nucleotide sequence ID" value="NZ_AP022822.1"/>
</dbReference>
<dbReference type="GeneID" id="79786801"/>
<dbReference type="EMBL" id="AP022822">
    <property type="protein sequence ID" value="BCA86829.1"/>
    <property type="molecule type" value="Genomic_DNA"/>
</dbReference>
<gene>
    <name evidence="1" type="ORF">EsVE80_23520</name>
</gene>
<name>A0A679IEN8_9ENTE</name>
<accession>A0A679IEN8</accession>
<keyword evidence="2" id="KW-1185">Reference proteome</keyword>
<protein>
    <submittedName>
        <fullName evidence="1">Uncharacterized protein</fullName>
    </submittedName>
</protein>
<organism evidence="1 2">
    <name type="scientific">Enterococcus saigonensis</name>
    <dbReference type="NCBI Taxonomy" id="1805431"/>
    <lineage>
        <taxon>Bacteria</taxon>
        <taxon>Bacillati</taxon>
        <taxon>Bacillota</taxon>
        <taxon>Bacilli</taxon>
        <taxon>Lactobacillales</taxon>
        <taxon>Enterococcaceae</taxon>
        <taxon>Enterococcus</taxon>
    </lineage>
</organism>
<dbReference type="AlphaFoldDB" id="A0A679IEN8"/>
<reference evidence="1 2" key="1">
    <citation type="submission" date="2020-02" db="EMBL/GenBank/DDBJ databases">
        <title>Characterization of vanA genotype vancomycin-resistant Enterococcus saigonensis VE80.</title>
        <authorList>
            <person name="Harada T."/>
            <person name="Motooka D."/>
            <person name="Nakamura S."/>
            <person name="Yamamoto Y."/>
            <person name="Kawahara R."/>
            <person name="Kawatsu K."/>
        </authorList>
    </citation>
    <scope>NUCLEOTIDE SEQUENCE [LARGE SCALE GENOMIC DNA]</scope>
    <source>
        <strain evidence="1 2">VE80</strain>
    </source>
</reference>
<proteinExistence type="predicted"/>